<keyword evidence="6" id="KW-1185">Reference proteome</keyword>
<sequence length="519" mass="58160">MRQALRLTAMAALSLGLMLAYRARHPSVRHHSTLHQHFSVPGSPQHELGALQSPPQLATPSTEHLLSAEGQSPRGARPAAALSSVPSPPAPSQGTIKPQLKKILSDAPAAQLAPLLELALRSQQLRIFIYSFPAREAWSATNLSLSFPSCKRFQWSGDWELIERVRSSDLLVADGETADFYLVPFLSKCYFNYVARYRLHAMDSVMSQERLLASCTTPVLLFDTLALWQVVAFLHQTPWWRLRPDRHLFFFMSGAGAGIVPSWRAMIANAIFIVAEGDREASYFRPGVDVIVPGKISVPVKTNPRPLHQRGLLASFRGSLDASLRSADGSRVRQENKLRRLLSRELQGKKSVVFSGHKSKSYLQEMDNSCYCIIPRGNTPWTRRFFDAAVRGCIPAVLSDPVAFPFEQFIDYTQLSIKFPEQWFRKFIDELRAINQTAGSGLQQRLLRTWPAFVFDDGCAFDLFLMELASRVRIPGSSGRSWRGTTNSLHHFWSPTRGRFQEPTVVKVGHSWGAGAIPH</sequence>
<dbReference type="PANTHER" id="PTHR11062">
    <property type="entry name" value="EXOSTOSIN HEPARAN SULFATE GLYCOSYLTRANSFERASE -RELATED"/>
    <property type="match status" value="1"/>
</dbReference>
<dbReference type="PANTHER" id="PTHR11062:SF281">
    <property type="entry name" value="EXOSTOSIN-LIKE 2"/>
    <property type="match status" value="1"/>
</dbReference>
<evidence type="ECO:0000256" key="3">
    <source>
        <dbReference type="SAM" id="SignalP"/>
    </source>
</evidence>
<feature type="domain" description="Exostosin GT47" evidence="4">
    <location>
        <begin position="123"/>
        <end position="423"/>
    </location>
</feature>
<name>A0AB34IAU6_PRYPA</name>
<dbReference type="Pfam" id="PF03016">
    <property type="entry name" value="Exostosin_GT47"/>
    <property type="match status" value="1"/>
</dbReference>
<feature type="region of interest" description="Disordered" evidence="2">
    <location>
        <begin position="32"/>
        <end position="96"/>
    </location>
</feature>
<evidence type="ECO:0000256" key="2">
    <source>
        <dbReference type="SAM" id="MobiDB-lite"/>
    </source>
</evidence>
<proteinExistence type="inferred from homology"/>
<keyword evidence="3" id="KW-0732">Signal</keyword>
<feature type="compositionally biased region" description="Polar residues" evidence="2">
    <location>
        <begin position="53"/>
        <end position="64"/>
    </location>
</feature>
<comment type="caution">
    <text evidence="5">The sequence shown here is derived from an EMBL/GenBank/DDBJ whole genome shotgun (WGS) entry which is preliminary data.</text>
</comment>
<feature type="signal peptide" evidence="3">
    <location>
        <begin position="1"/>
        <end position="20"/>
    </location>
</feature>
<evidence type="ECO:0000313" key="5">
    <source>
        <dbReference type="EMBL" id="KAL1495452.1"/>
    </source>
</evidence>
<dbReference type="Proteomes" id="UP001515480">
    <property type="component" value="Unassembled WGS sequence"/>
</dbReference>
<accession>A0AB34IAU6</accession>
<evidence type="ECO:0000313" key="6">
    <source>
        <dbReference type="Proteomes" id="UP001515480"/>
    </source>
</evidence>
<dbReference type="EMBL" id="JBGBPQ010000032">
    <property type="protein sequence ID" value="KAL1495452.1"/>
    <property type="molecule type" value="Genomic_DNA"/>
</dbReference>
<gene>
    <name evidence="5" type="ORF">AB1Y20_016820</name>
</gene>
<organism evidence="5 6">
    <name type="scientific">Prymnesium parvum</name>
    <name type="common">Toxic golden alga</name>
    <dbReference type="NCBI Taxonomy" id="97485"/>
    <lineage>
        <taxon>Eukaryota</taxon>
        <taxon>Haptista</taxon>
        <taxon>Haptophyta</taxon>
        <taxon>Prymnesiophyceae</taxon>
        <taxon>Prymnesiales</taxon>
        <taxon>Prymnesiaceae</taxon>
        <taxon>Prymnesium</taxon>
    </lineage>
</organism>
<comment type="similarity">
    <text evidence="1">Belongs to the glycosyltransferase 47 family.</text>
</comment>
<feature type="chain" id="PRO_5044331582" description="Exostosin GT47 domain-containing protein" evidence="3">
    <location>
        <begin position="21"/>
        <end position="519"/>
    </location>
</feature>
<dbReference type="InterPro" id="IPR040911">
    <property type="entry name" value="Exostosin_GT47"/>
</dbReference>
<protein>
    <recommendedName>
        <fullName evidence="4">Exostosin GT47 domain-containing protein</fullName>
    </recommendedName>
</protein>
<reference evidence="5 6" key="1">
    <citation type="journal article" date="2024" name="Science">
        <title>Giant polyketide synthase enzymes in the biosynthesis of giant marine polyether toxins.</title>
        <authorList>
            <person name="Fallon T.R."/>
            <person name="Shende V.V."/>
            <person name="Wierzbicki I.H."/>
            <person name="Pendleton A.L."/>
            <person name="Watervoot N.F."/>
            <person name="Auber R.P."/>
            <person name="Gonzalez D.J."/>
            <person name="Wisecaver J.H."/>
            <person name="Moore B.S."/>
        </authorList>
    </citation>
    <scope>NUCLEOTIDE SEQUENCE [LARGE SCALE GENOMIC DNA]</scope>
    <source>
        <strain evidence="5 6">12B1</strain>
    </source>
</reference>
<dbReference type="AlphaFoldDB" id="A0AB34IAU6"/>
<evidence type="ECO:0000259" key="4">
    <source>
        <dbReference type="Pfam" id="PF03016"/>
    </source>
</evidence>
<dbReference type="GO" id="GO:0016757">
    <property type="term" value="F:glycosyltransferase activity"/>
    <property type="evidence" value="ECO:0007669"/>
    <property type="project" value="InterPro"/>
</dbReference>
<feature type="compositionally biased region" description="Low complexity" evidence="2">
    <location>
        <begin position="76"/>
        <end position="85"/>
    </location>
</feature>
<evidence type="ECO:0000256" key="1">
    <source>
        <dbReference type="ARBA" id="ARBA00010271"/>
    </source>
</evidence>
<dbReference type="InterPro" id="IPR004263">
    <property type="entry name" value="Exostosin"/>
</dbReference>